<sequence>MLTEVQIQKFSAALSKVLFPLQQHPFHSDVELFKALQKLPRANRTGIWRKLGIELVATPNEVHDYYFNTWQIQFYQNANESREDLKKLFLDLVQFCENPNEAINKTIQVYMQNQHNCNKRQLYQILYRYAVVKPNKDIARKYKQWEQKVTQLGFEDVMQPYIE</sequence>
<protein>
    <submittedName>
        <fullName evidence="1">Uncharacterized protein</fullName>
    </submittedName>
</protein>
<gene>
    <name evidence="1" type="ORF">HINF_LOCUS3268</name>
    <name evidence="2" type="ORF">HINF_LOCUS33943</name>
</gene>
<proteinExistence type="predicted"/>
<comment type="caution">
    <text evidence="1">The sequence shown here is derived from an EMBL/GenBank/DDBJ whole genome shotgun (WGS) entry which is preliminary data.</text>
</comment>
<reference evidence="2 3" key="2">
    <citation type="submission" date="2024-07" db="EMBL/GenBank/DDBJ databases">
        <authorList>
            <person name="Akdeniz Z."/>
        </authorList>
    </citation>
    <scope>NUCLEOTIDE SEQUENCE [LARGE SCALE GENOMIC DNA]</scope>
</reference>
<organism evidence="1">
    <name type="scientific">Hexamita inflata</name>
    <dbReference type="NCBI Taxonomy" id="28002"/>
    <lineage>
        <taxon>Eukaryota</taxon>
        <taxon>Metamonada</taxon>
        <taxon>Diplomonadida</taxon>
        <taxon>Hexamitidae</taxon>
        <taxon>Hexamitinae</taxon>
        <taxon>Hexamita</taxon>
    </lineage>
</organism>
<evidence type="ECO:0000313" key="2">
    <source>
        <dbReference type="EMBL" id="CAL6031308.1"/>
    </source>
</evidence>
<reference evidence="1" key="1">
    <citation type="submission" date="2023-06" db="EMBL/GenBank/DDBJ databases">
        <authorList>
            <person name="Kurt Z."/>
        </authorList>
    </citation>
    <scope>NUCLEOTIDE SEQUENCE</scope>
</reference>
<accession>A0AA86NA32</accession>
<dbReference type="AlphaFoldDB" id="A0AA86NA32"/>
<evidence type="ECO:0000313" key="3">
    <source>
        <dbReference type="Proteomes" id="UP001642409"/>
    </source>
</evidence>
<keyword evidence="3" id="KW-1185">Reference proteome</keyword>
<dbReference type="Proteomes" id="UP001642409">
    <property type="component" value="Unassembled WGS sequence"/>
</dbReference>
<dbReference type="EMBL" id="CATOUU010000075">
    <property type="protein sequence ID" value="CAI9915623.1"/>
    <property type="molecule type" value="Genomic_DNA"/>
</dbReference>
<evidence type="ECO:0000313" key="1">
    <source>
        <dbReference type="EMBL" id="CAI9915623.1"/>
    </source>
</evidence>
<name>A0AA86NA32_9EUKA</name>
<dbReference type="EMBL" id="CAXDID020000119">
    <property type="protein sequence ID" value="CAL6031308.1"/>
    <property type="molecule type" value="Genomic_DNA"/>
</dbReference>